<dbReference type="Gene3D" id="3.40.50.720">
    <property type="entry name" value="NAD(P)-binding Rossmann-like Domain"/>
    <property type="match status" value="1"/>
</dbReference>
<feature type="domain" description="Ketoreductase" evidence="4">
    <location>
        <begin position="31"/>
        <end position="212"/>
    </location>
</feature>
<evidence type="ECO:0000256" key="2">
    <source>
        <dbReference type="ARBA" id="ARBA00023002"/>
    </source>
</evidence>
<reference evidence="5 6" key="1">
    <citation type="submission" date="2013-02" db="EMBL/GenBank/DDBJ databases">
        <title>Whole genome shotgun sequence of Gordonia paraffinivorans NBRC 108238.</title>
        <authorList>
            <person name="Isaki-Nakamura S."/>
            <person name="Hosoyama A."/>
            <person name="Tsuchikane K."/>
            <person name="Ando Y."/>
            <person name="Baba S."/>
            <person name="Ohji S."/>
            <person name="Hamada M."/>
            <person name="Tamura T."/>
            <person name="Yamazoe A."/>
            <person name="Yamazaki S."/>
            <person name="Fujita N."/>
        </authorList>
    </citation>
    <scope>NUCLEOTIDE SEQUENCE [LARGE SCALE GENOMIC DNA]</scope>
    <source>
        <strain evidence="5 6">NBRC 108238</strain>
    </source>
</reference>
<evidence type="ECO:0000256" key="3">
    <source>
        <dbReference type="SAM" id="MobiDB-lite"/>
    </source>
</evidence>
<proteinExistence type="inferred from homology"/>
<dbReference type="InterPro" id="IPR002347">
    <property type="entry name" value="SDR_fam"/>
</dbReference>
<dbReference type="PRINTS" id="PR00081">
    <property type="entry name" value="GDHRDH"/>
</dbReference>
<protein>
    <submittedName>
        <fullName evidence="5">Oxidoreductase</fullName>
    </submittedName>
</protein>
<dbReference type="PANTHER" id="PTHR43639:SF1">
    <property type="entry name" value="SHORT-CHAIN DEHYDROGENASE_REDUCTASE FAMILY PROTEIN"/>
    <property type="match status" value="1"/>
</dbReference>
<keyword evidence="6" id="KW-1185">Reference proteome</keyword>
<dbReference type="SMART" id="SM00822">
    <property type="entry name" value="PKS_KR"/>
    <property type="match status" value="1"/>
</dbReference>
<organism evidence="5 6">
    <name type="scientific">Gordonia paraffinivorans NBRC 108238</name>
    <dbReference type="NCBI Taxonomy" id="1223543"/>
    <lineage>
        <taxon>Bacteria</taxon>
        <taxon>Bacillati</taxon>
        <taxon>Actinomycetota</taxon>
        <taxon>Actinomycetes</taxon>
        <taxon>Mycobacteriales</taxon>
        <taxon>Gordoniaceae</taxon>
        <taxon>Gordonia</taxon>
    </lineage>
</organism>
<evidence type="ECO:0000313" key="5">
    <source>
        <dbReference type="EMBL" id="GAC85257.1"/>
    </source>
</evidence>
<gene>
    <name evidence="5" type="ORF">GP2_032_00270</name>
</gene>
<dbReference type="PRINTS" id="PR00080">
    <property type="entry name" value="SDRFAMILY"/>
</dbReference>
<accession>A0ABQ0INX5</accession>
<evidence type="ECO:0000259" key="4">
    <source>
        <dbReference type="SMART" id="SM00822"/>
    </source>
</evidence>
<dbReference type="SUPFAM" id="SSF51735">
    <property type="entry name" value="NAD(P)-binding Rossmann-fold domains"/>
    <property type="match status" value="1"/>
</dbReference>
<sequence>MTTRTRGIKTDENSQEEDMPQPDVTGQDGRKVALITGSSRGLGRAIAEHLARSGHDIVVNYRRNADLAQESVHSLEQLGARAIAIQADLESTDEIDAMFAGVQAQFGRLDVLVNNAAATAFKPLLELNDTNVQRTLRLSVNGFVRCVQQAVPLMEGRPGRVVAISGVDSSHYMPGHGLLGAAKAAVESLVRAFALELGPRGITVNGVRPGGFETDSSRIYGGSQYEFLRERFIAQSGIKDFGTVDDMAGAVDYLVSPAARYVTGHVIVVDGGLTANLGELDAINDATRNHHMGRVNS</sequence>
<dbReference type="InterPro" id="IPR057326">
    <property type="entry name" value="KR_dom"/>
</dbReference>
<dbReference type="Pfam" id="PF13561">
    <property type="entry name" value="adh_short_C2"/>
    <property type="match status" value="1"/>
</dbReference>
<dbReference type="InterPro" id="IPR036291">
    <property type="entry name" value="NAD(P)-bd_dom_sf"/>
</dbReference>
<evidence type="ECO:0000256" key="1">
    <source>
        <dbReference type="ARBA" id="ARBA00006484"/>
    </source>
</evidence>
<comment type="similarity">
    <text evidence="1">Belongs to the short-chain dehydrogenases/reductases (SDR) family.</text>
</comment>
<dbReference type="PANTHER" id="PTHR43639">
    <property type="entry name" value="OXIDOREDUCTASE, SHORT-CHAIN DEHYDROGENASE/REDUCTASE FAMILY (AFU_ORTHOLOGUE AFUA_5G02870)"/>
    <property type="match status" value="1"/>
</dbReference>
<name>A0ABQ0INX5_9ACTN</name>
<evidence type="ECO:0000313" key="6">
    <source>
        <dbReference type="Proteomes" id="UP000035021"/>
    </source>
</evidence>
<keyword evidence="2" id="KW-0560">Oxidoreductase</keyword>
<dbReference type="Proteomes" id="UP000035021">
    <property type="component" value="Unassembled WGS sequence"/>
</dbReference>
<feature type="region of interest" description="Disordered" evidence="3">
    <location>
        <begin position="1"/>
        <end position="27"/>
    </location>
</feature>
<comment type="caution">
    <text evidence="5">The sequence shown here is derived from an EMBL/GenBank/DDBJ whole genome shotgun (WGS) entry which is preliminary data.</text>
</comment>
<dbReference type="EMBL" id="BAOQ01000032">
    <property type="protein sequence ID" value="GAC85257.1"/>
    <property type="molecule type" value="Genomic_DNA"/>
</dbReference>